<evidence type="ECO:0000256" key="1">
    <source>
        <dbReference type="SAM" id="MobiDB-lite"/>
    </source>
</evidence>
<gene>
    <name evidence="2" type="ORF">AMETH_0390</name>
</gene>
<feature type="compositionally biased region" description="Low complexity" evidence="1">
    <location>
        <begin position="182"/>
        <end position="196"/>
    </location>
</feature>
<dbReference type="EMBL" id="CP009110">
    <property type="protein sequence ID" value="AIJ20482.1"/>
    <property type="molecule type" value="Genomic_DNA"/>
</dbReference>
<dbReference type="KEGG" id="amq:AMETH_0390"/>
<reference evidence="2 3" key="1">
    <citation type="submission" date="2014-07" db="EMBL/GenBank/DDBJ databases">
        <title>Whole Genome Sequence of the Amycolatopsis methanolica 239.</title>
        <authorList>
            <person name="Tang B."/>
        </authorList>
    </citation>
    <scope>NUCLEOTIDE SEQUENCE [LARGE SCALE GENOMIC DNA]</scope>
    <source>
        <strain evidence="2 3">239</strain>
    </source>
</reference>
<dbReference type="Proteomes" id="UP000062973">
    <property type="component" value="Chromosome"/>
</dbReference>
<feature type="compositionally biased region" description="Pro residues" evidence="1">
    <location>
        <begin position="161"/>
        <end position="181"/>
    </location>
</feature>
<organism evidence="2 3">
    <name type="scientific">Amycolatopsis methanolica 239</name>
    <dbReference type="NCBI Taxonomy" id="1068978"/>
    <lineage>
        <taxon>Bacteria</taxon>
        <taxon>Bacillati</taxon>
        <taxon>Actinomycetota</taxon>
        <taxon>Actinomycetes</taxon>
        <taxon>Pseudonocardiales</taxon>
        <taxon>Pseudonocardiaceae</taxon>
        <taxon>Amycolatopsis</taxon>
        <taxon>Amycolatopsis methanolica group</taxon>
    </lineage>
</organism>
<evidence type="ECO:0000313" key="3">
    <source>
        <dbReference type="Proteomes" id="UP000062973"/>
    </source>
</evidence>
<dbReference type="HOGENOM" id="CLU_985672_0_0_11"/>
<sequence length="282" mass="28635">MTRPEQTFRSRSWTVVVAMRDAISARHSARPLPVELKLLLAGGFVLAGWLLTAVLGAPSAAADEAPFEPDTVATQQQPNLLGTVTGLVDVVTDTVNTTLSTVTDTAESALTTVTETADQATQPITGIVDETVQTITPKTPERSEPADTGTVDSEPVVTEPAPAPPAPAEPPAQPPAEPAPAPVHAVTPHAPAVKPAEAPAQDQDVPGPVRADNAPPAPAPTDPGDPGVVITVSHDNGNSGRDLLAVLGPRASADPVQPIVGALTSDFVGMGTVAGLPPTSPD</sequence>
<keyword evidence="3" id="KW-1185">Reference proteome</keyword>
<feature type="region of interest" description="Disordered" evidence="1">
    <location>
        <begin position="121"/>
        <end position="236"/>
    </location>
</feature>
<accession>A0A076MRP5</accession>
<protein>
    <submittedName>
        <fullName evidence="2">Uncharacterized protein</fullName>
    </submittedName>
</protein>
<dbReference type="STRING" id="1068978.AMETH_0390"/>
<dbReference type="PATRIC" id="fig|1068978.7.peg.413"/>
<proteinExistence type="predicted"/>
<dbReference type="AlphaFoldDB" id="A0A076MRP5"/>
<name>A0A076MRP5_AMYME</name>
<evidence type="ECO:0000313" key="2">
    <source>
        <dbReference type="EMBL" id="AIJ20482.1"/>
    </source>
</evidence>